<evidence type="ECO:0000313" key="1">
    <source>
        <dbReference type="EMBL" id="AET34116.1"/>
    </source>
</evidence>
<dbReference type="Proteomes" id="UP000005867">
    <property type="component" value="Chromosome"/>
</dbReference>
<dbReference type="eggNOG" id="arCOG05503">
    <property type="taxonomic scope" value="Archaea"/>
</dbReference>
<dbReference type="EMBL" id="CP003098">
    <property type="protein sequence ID" value="AET34116.1"/>
    <property type="molecule type" value="Genomic_DNA"/>
</dbReference>
<evidence type="ECO:0000313" key="2">
    <source>
        <dbReference type="Proteomes" id="UP000005867"/>
    </source>
</evidence>
<name>G7VEE6_9CREN</name>
<dbReference type="KEGG" id="pyr:P186_2734"/>
<accession>G7VEE6</accession>
<proteinExistence type="predicted"/>
<dbReference type="HOGENOM" id="CLU_544710_0_0_2"/>
<dbReference type="STRING" id="1104324.P186_2734"/>
<reference evidence="1 2" key="1">
    <citation type="journal article" date="2012" name="J. Bacteriol.">
        <title>Complete genome sequence of strain 1860, a crenarchaeon of the genus pyrobaculum able to grow with various electron acceptors.</title>
        <authorList>
            <person name="Mardanov A.V."/>
            <person name="Gumerov V.M."/>
            <person name="Slobodkina G.B."/>
            <person name="Beletsky A.V."/>
            <person name="Bonch-Osmolovskaya E.A."/>
            <person name="Ravin N.V."/>
            <person name="Skryabin K.G."/>
        </authorList>
    </citation>
    <scope>NUCLEOTIDE SEQUENCE [LARGE SCALE GENOMIC DNA]</scope>
    <source>
        <strain evidence="1 2">1860</strain>
    </source>
</reference>
<sequence>MYGLLILVINATVLTVPITSIPFIYTAPLGGCANFSAYVDPLSPWGIASVHAVSNTGVLTTPTFQPYPTPKFVNGRVCGDFLTVKVDRWRSLGPVVPVTVKGEESVYVYQGVPLEVNGTAILRVKSFTPPQVEGDFYFKVWSTQSLGVYMEEYVVYSTAKISAYGIANITYISLSDTKADYYFVIPTAGVRIEGVKPWTPDFNLMFSPNQTAAVGRPRVVVEQIALPVVGQCNGTALVYNPVERPLQIYVKLATGEEYVLNFYHLPTAVKTWLFKGATAKTVDGQDLSVYAVSTEDGSPVAMCIVEGPTYYVYVKVGDIVYKYPAEVRDGAVEAYTDLVKPRVVLDVQGFNATVAPEVAKLGTNVTVRLLLNGSVVAEYVVRAAPRLVINASSLYREMRVVDVLGSPIDRFAVYVGGLKFYGERGAARIIPLADPVAVEINGVKYLVNVRPVVKLPTLTLESFVKMFVAAGAVGAAAAVGVRGRREEKKEERGGRDVVEV</sequence>
<gene>
    <name evidence="1" type="ORF">P186_2734</name>
</gene>
<organism evidence="1 2">
    <name type="scientific">Pyrobaculum ferrireducens</name>
    <dbReference type="NCBI Taxonomy" id="1104324"/>
    <lineage>
        <taxon>Archaea</taxon>
        <taxon>Thermoproteota</taxon>
        <taxon>Thermoprotei</taxon>
        <taxon>Thermoproteales</taxon>
        <taxon>Thermoproteaceae</taxon>
        <taxon>Pyrobaculum</taxon>
    </lineage>
</organism>
<protein>
    <submittedName>
        <fullName evidence="1">Uncharacterized protein</fullName>
    </submittedName>
</protein>
<dbReference type="RefSeq" id="WP_014289941.1">
    <property type="nucleotide sequence ID" value="NC_016645.1"/>
</dbReference>
<keyword evidence="2" id="KW-1185">Reference proteome</keyword>
<dbReference type="AlphaFoldDB" id="G7VEE6"/>
<dbReference type="BioCyc" id="PSP1104324:GJSN-2677-MONOMER"/>
<dbReference type="GeneID" id="11594336"/>
<dbReference type="OrthoDB" id="27462at2157"/>